<evidence type="ECO:0000256" key="2">
    <source>
        <dbReference type="ARBA" id="ARBA00022490"/>
    </source>
</evidence>
<dbReference type="EMBL" id="NGJU01000023">
    <property type="protein sequence ID" value="RST92408.1"/>
    <property type="molecule type" value="Genomic_DNA"/>
</dbReference>
<dbReference type="CDD" id="cd19925">
    <property type="entry name" value="REC_citrate_TCS"/>
    <property type="match status" value="1"/>
</dbReference>
<comment type="caution">
    <text evidence="12">The sequence shown here is derived from an EMBL/GenBank/DDBJ whole genome shotgun (WGS) entry which is preliminary data.</text>
</comment>
<dbReference type="Pfam" id="PF00072">
    <property type="entry name" value="Response_reg"/>
    <property type="match status" value="1"/>
</dbReference>
<sequence length="226" mass="25959">MTYQTLIIEDDPMVLYINQHYLEKVPGFSFAGSATTFDDGLHLLTNQSFDLVLVDVHLISGNGFDLVKSIRQQGLDVDIIMITAANESQDIQEMLRYGVVDYILKPFKFERFQESLLQFAERNQRLTEQSHLSQKTFDELYNNLATVSPLPIELEKGLTHQTLEMILDALEKLPPSFTINDLSQSVELSHVSIRKYIKYLEEQKIISSSIEYGTIGRPNTFYRKVT</sequence>
<protein>
    <recommendedName>
        <fullName evidence="9">Transcriptional regulatory protein</fullName>
    </recommendedName>
</protein>
<dbReference type="Proteomes" id="UP000287239">
    <property type="component" value="Unassembled WGS sequence"/>
</dbReference>
<dbReference type="GeneID" id="98569307"/>
<keyword evidence="5 9" id="KW-0805">Transcription regulation</keyword>
<dbReference type="InterPro" id="IPR001789">
    <property type="entry name" value="Sig_transdc_resp-reg_receiver"/>
</dbReference>
<dbReference type="PIRSF" id="PIRSF006171">
    <property type="entry name" value="RR_citrat_malat"/>
    <property type="match status" value="1"/>
</dbReference>
<dbReference type="InterPro" id="IPR011006">
    <property type="entry name" value="CheY-like_superfamily"/>
</dbReference>
<gene>
    <name evidence="12" type="ORF">CBF35_13225</name>
</gene>
<dbReference type="InterPro" id="IPR036390">
    <property type="entry name" value="WH_DNA-bd_sf"/>
</dbReference>
<dbReference type="GO" id="GO:0005737">
    <property type="term" value="C:cytoplasm"/>
    <property type="evidence" value="ECO:0007669"/>
    <property type="project" value="UniProtKB-SubCell"/>
</dbReference>
<dbReference type="Gene3D" id="3.40.50.2300">
    <property type="match status" value="1"/>
</dbReference>
<organism evidence="12 13">
    <name type="scientific">Vagococcus salmoninarum</name>
    <dbReference type="NCBI Taxonomy" id="2739"/>
    <lineage>
        <taxon>Bacteria</taxon>
        <taxon>Bacillati</taxon>
        <taxon>Bacillota</taxon>
        <taxon>Bacilli</taxon>
        <taxon>Lactobacillales</taxon>
        <taxon>Enterococcaceae</taxon>
        <taxon>Vagococcus</taxon>
    </lineage>
</organism>
<evidence type="ECO:0000256" key="1">
    <source>
        <dbReference type="ARBA" id="ARBA00004496"/>
    </source>
</evidence>
<evidence type="ECO:0000256" key="5">
    <source>
        <dbReference type="ARBA" id="ARBA00023015"/>
    </source>
</evidence>
<reference evidence="12 13" key="1">
    <citation type="submission" date="2017-05" db="EMBL/GenBank/DDBJ databases">
        <title>Vagococcus spp. assemblies.</title>
        <authorList>
            <person name="Gulvik C.A."/>
        </authorList>
    </citation>
    <scope>NUCLEOTIDE SEQUENCE [LARGE SCALE GENOMIC DNA]</scope>
    <source>
        <strain evidence="12 13">NCFB 2777</strain>
    </source>
</reference>
<accession>A0A429ZFC6</accession>
<evidence type="ECO:0000256" key="8">
    <source>
        <dbReference type="ARBA" id="ARBA00023163"/>
    </source>
</evidence>
<proteinExistence type="predicted"/>
<evidence type="ECO:0000256" key="3">
    <source>
        <dbReference type="ARBA" id="ARBA00022553"/>
    </source>
</evidence>
<keyword evidence="7 9" id="KW-0010">Activator</keyword>
<dbReference type="PANTHER" id="PTHR45526">
    <property type="entry name" value="TRANSCRIPTIONAL REGULATORY PROTEIN DPIA"/>
    <property type="match status" value="1"/>
</dbReference>
<name>A0A429ZFC6_9ENTE</name>
<dbReference type="PROSITE" id="PS50110">
    <property type="entry name" value="RESPONSE_REGULATORY"/>
    <property type="match status" value="1"/>
</dbReference>
<keyword evidence="2 9" id="KW-0963">Cytoplasm</keyword>
<keyword evidence="13" id="KW-1185">Reference proteome</keyword>
<evidence type="ECO:0000256" key="9">
    <source>
        <dbReference type="PIRNR" id="PIRNR006171"/>
    </source>
</evidence>
<comment type="subcellular location">
    <subcellularLocation>
        <location evidence="1 9">Cytoplasm</location>
    </subcellularLocation>
</comment>
<evidence type="ECO:0000256" key="6">
    <source>
        <dbReference type="ARBA" id="ARBA00023125"/>
    </source>
</evidence>
<dbReference type="InterPro" id="IPR036388">
    <property type="entry name" value="WH-like_DNA-bd_sf"/>
</dbReference>
<feature type="modified residue" description="4-aspartylphosphate" evidence="10">
    <location>
        <position position="55"/>
    </location>
</feature>
<evidence type="ECO:0000256" key="7">
    <source>
        <dbReference type="ARBA" id="ARBA00023159"/>
    </source>
</evidence>
<dbReference type="AlphaFoldDB" id="A0A429ZFC6"/>
<keyword evidence="4 9" id="KW-0902">Two-component regulatory system</keyword>
<evidence type="ECO:0000256" key="10">
    <source>
        <dbReference type="PROSITE-ProRule" id="PRU00169"/>
    </source>
</evidence>
<dbReference type="RefSeq" id="WP_126781917.1">
    <property type="nucleotide sequence ID" value="NZ_NGJU01000023.1"/>
</dbReference>
<dbReference type="PANTHER" id="PTHR45526:SF1">
    <property type="entry name" value="TRANSCRIPTIONAL REGULATORY PROTEIN DCUR-RELATED"/>
    <property type="match status" value="1"/>
</dbReference>
<evidence type="ECO:0000313" key="12">
    <source>
        <dbReference type="EMBL" id="RST92408.1"/>
    </source>
</evidence>
<keyword evidence="6 9" id="KW-0238">DNA-binding</keyword>
<evidence type="ECO:0000256" key="4">
    <source>
        <dbReference type="ARBA" id="ARBA00023012"/>
    </source>
</evidence>
<dbReference type="GO" id="GO:0000156">
    <property type="term" value="F:phosphorelay response regulator activity"/>
    <property type="evidence" value="ECO:0007669"/>
    <property type="project" value="TreeGrafter"/>
</dbReference>
<keyword evidence="8 9" id="KW-0804">Transcription</keyword>
<dbReference type="InterPro" id="IPR051271">
    <property type="entry name" value="2C-system_Tx_regulators"/>
</dbReference>
<dbReference type="SMART" id="SM00448">
    <property type="entry name" value="REC"/>
    <property type="match status" value="1"/>
</dbReference>
<keyword evidence="3 10" id="KW-0597">Phosphoprotein</keyword>
<dbReference type="GO" id="GO:0003700">
    <property type="term" value="F:DNA-binding transcription factor activity"/>
    <property type="evidence" value="ECO:0007669"/>
    <property type="project" value="InterPro"/>
</dbReference>
<dbReference type="GO" id="GO:0003677">
    <property type="term" value="F:DNA binding"/>
    <property type="evidence" value="ECO:0007669"/>
    <property type="project" value="UniProtKB-KW"/>
</dbReference>
<evidence type="ECO:0000313" key="13">
    <source>
        <dbReference type="Proteomes" id="UP000287239"/>
    </source>
</evidence>
<dbReference type="OrthoDB" id="9759232at2"/>
<dbReference type="InterPro" id="IPR024187">
    <property type="entry name" value="Sig_transdc_resp-reg_cit/mal"/>
</dbReference>
<feature type="domain" description="Response regulatory" evidence="11">
    <location>
        <begin position="4"/>
        <end position="120"/>
    </location>
</feature>
<dbReference type="SUPFAM" id="SSF52172">
    <property type="entry name" value="CheY-like"/>
    <property type="match status" value="1"/>
</dbReference>
<dbReference type="Gene3D" id="1.10.10.10">
    <property type="entry name" value="Winged helix-like DNA-binding domain superfamily/Winged helix DNA-binding domain"/>
    <property type="match status" value="1"/>
</dbReference>
<evidence type="ECO:0000259" key="11">
    <source>
        <dbReference type="PROSITE" id="PS50110"/>
    </source>
</evidence>
<dbReference type="SUPFAM" id="SSF46785">
    <property type="entry name" value="Winged helix' DNA-binding domain"/>
    <property type="match status" value="1"/>
</dbReference>